<dbReference type="Pfam" id="PF13545">
    <property type="entry name" value="HTH_Crp_2"/>
    <property type="match status" value="1"/>
</dbReference>
<dbReference type="SMART" id="SM00419">
    <property type="entry name" value="HTH_CRP"/>
    <property type="match status" value="1"/>
</dbReference>
<dbReference type="Pfam" id="PF00027">
    <property type="entry name" value="cNMP_binding"/>
    <property type="match status" value="1"/>
</dbReference>
<feature type="domain" description="HTH crp-type" evidence="4">
    <location>
        <begin position="144"/>
        <end position="210"/>
    </location>
</feature>
<dbReference type="CDD" id="cd00038">
    <property type="entry name" value="CAP_ED"/>
    <property type="match status" value="1"/>
</dbReference>
<dbReference type="RefSeq" id="WP_173949168.1">
    <property type="nucleotide sequence ID" value="NZ_CP102845.1"/>
</dbReference>
<sequence length="250" mass="28083">MNSPHRSNRLLAALDEEDFAFLEPHFELVEFERGHVVYEAGQTIQHTYFPHSAVVSLVTVMIDGKSAEMATFGCESLFGFVSAFVSRNSFGRYIVQIPGIASRIALDLMHDAFKTRPNVQQLILRFTEALLAQTLQSVACNATHGVEARCCRWILSTRDRWGSDELPLTHEFLAEMLGVQRSTVSAVTRTLHEAGLINQSRGIITIVDRRGLEETACECYEIIRSKFSQLLPVWESEEANGVDMPGARHR</sequence>
<keyword evidence="1" id="KW-0805">Transcription regulation</keyword>
<organism evidence="5 6">
    <name type="scientific">Microvirga terrae</name>
    <dbReference type="NCBI Taxonomy" id="2740529"/>
    <lineage>
        <taxon>Bacteria</taxon>
        <taxon>Pseudomonadati</taxon>
        <taxon>Pseudomonadota</taxon>
        <taxon>Alphaproteobacteria</taxon>
        <taxon>Hyphomicrobiales</taxon>
        <taxon>Methylobacteriaceae</taxon>
        <taxon>Microvirga</taxon>
    </lineage>
</organism>
<evidence type="ECO:0000256" key="2">
    <source>
        <dbReference type="ARBA" id="ARBA00023125"/>
    </source>
</evidence>
<dbReference type="PANTHER" id="PTHR24567:SF74">
    <property type="entry name" value="HTH-TYPE TRANSCRIPTIONAL REGULATOR ARCR"/>
    <property type="match status" value="1"/>
</dbReference>
<dbReference type="InterPro" id="IPR000595">
    <property type="entry name" value="cNMP-bd_dom"/>
</dbReference>
<dbReference type="SMART" id="SM00100">
    <property type="entry name" value="cNMP"/>
    <property type="match status" value="1"/>
</dbReference>
<dbReference type="InterPro" id="IPR018490">
    <property type="entry name" value="cNMP-bd_dom_sf"/>
</dbReference>
<evidence type="ECO:0000313" key="6">
    <source>
        <dbReference type="Proteomes" id="UP001017257"/>
    </source>
</evidence>
<evidence type="ECO:0000259" key="4">
    <source>
        <dbReference type="PROSITE" id="PS51063"/>
    </source>
</evidence>
<proteinExistence type="predicted"/>
<dbReference type="InterPro" id="IPR036390">
    <property type="entry name" value="WH_DNA-bd_sf"/>
</dbReference>
<dbReference type="Gene3D" id="1.10.10.10">
    <property type="entry name" value="Winged helix-like DNA-binding domain superfamily/Winged helix DNA-binding domain"/>
    <property type="match status" value="1"/>
</dbReference>
<dbReference type="InterPro" id="IPR014710">
    <property type="entry name" value="RmlC-like_jellyroll"/>
</dbReference>
<dbReference type="InterPro" id="IPR012318">
    <property type="entry name" value="HTH_CRP"/>
</dbReference>
<dbReference type="InterPro" id="IPR036388">
    <property type="entry name" value="WH-like_DNA-bd_sf"/>
</dbReference>
<evidence type="ECO:0000256" key="1">
    <source>
        <dbReference type="ARBA" id="ARBA00023015"/>
    </source>
</evidence>
<keyword evidence="2" id="KW-0238">DNA-binding</keyword>
<dbReference type="Gene3D" id="2.60.120.10">
    <property type="entry name" value="Jelly Rolls"/>
    <property type="match status" value="1"/>
</dbReference>
<evidence type="ECO:0000313" key="5">
    <source>
        <dbReference type="EMBL" id="UVF17952.1"/>
    </source>
</evidence>
<protein>
    <submittedName>
        <fullName evidence="5">Crp/Fnr family transcriptional regulator</fullName>
    </submittedName>
</protein>
<reference evidence="5" key="1">
    <citation type="submission" date="2022-08" db="EMBL/GenBank/DDBJ databases">
        <title>Microvirga terrae sp. nov., isolated from soil.</title>
        <authorList>
            <person name="Kim K.H."/>
            <person name="Seo Y.L."/>
            <person name="Kim J.M."/>
            <person name="Lee J.K."/>
            <person name="Han D.M."/>
            <person name="Jeon C.O."/>
        </authorList>
    </citation>
    <scope>NUCLEOTIDE SEQUENCE</scope>
    <source>
        <strain evidence="5">R24</strain>
    </source>
</reference>
<dbReference type="PANTHER" id="PTHR24567">
    <property type="entry name" value="CRP FAMILY TRANSCRIPTIONAL REGULATORY PROTEIN"/>
    <property type="match status" value="1"/>
</dbReference>
<name>A0ABY5RNZ2_9HYPH</name>
<dbReference type="Proteomes" id="UP001017257">
    <property type="component" value="Chromosome"/>
</dbReference>
<dbReference type="SUPFAM" id="SSF46785">
    <property type="entry name" value="Winged helix' DNA-binding domain"/>
    <property type="match status" value="1"/>
</dbReference>
<dbReference type="PROSITE" id="PS51063">
    <property type="entry name" value="HTH_CRP_2"/>
    <property type="match status" value="1"/>
</dbReference>
<gene>
    <name evidence="5" type="ORF">HPT29_015660</name>
</gene>
<keyword evidence="3" id="KW-0804">Transcription</keyword>
<dbReference type="EMBL" id="CP102845">
    <property type="protein sequence ID" value="UVF17952.1"/>
    <property type="molecule type" value="Genomic_DNA"/>
</dbReference>
<dbReference type="SUPFAM" id="SSF51206">
    <property type="entry name" value="cAMP-binding domain-like"/>
    <property type="match status" value="1"/>
</dbReference>
<accession>A0ABY5RNZ2</accession>
<dbReference type="InterPro" id="IPR050397">
    <property type="entry name" value="Env_Response_Regulators"/>
</dbReference>
<evidence type="ECO:0000256" key="3">
    <source>
        <dbReference type="ARBA" id="ARBA00023163"/>
    </source>
</evidence>
<keyword evidence="6" id="KW-1185">Reference proteome</keyword>